<reference evidence="8 9" key="1">
    <citation type="journal article" date="2015" name="Nature">
        <title>rRNA introns, odd ribosomes, and small enigmatic genomes across a large radiation of phyla.</title>
        <authorList>
            <person name="Brown C.T."/>
            <person name="Hug L.A."/>
            <person name="Thomas B.C."/>
            <person name="Sharon I."/>
            <person name="Castelle C.J."/>
            <person name="Singh A."/>
            <person name="Wilkins M.J."/>
            <person name="Williams K.H."/>
            <person name="Banfield J.F."/>
        </authorList>
    </citation>
    <scope>NUCLEOTIDE SEQUENCE [LARGE SCALE GENOMIC DNA]</scope>
</reference>
<organism evidence="8 9">
    <name type="scientific">Candidatus Magasanikbacteria bacterium GW2011_GWA2_50_22</name>
    <dbReference type="NCBI Taxonomy" id="1619043"/>
    <lineage>
        <taxon>Bacteria</taxon>
        <taxon>Candidatus Magasanikiibacteriota</taxon>
    </lineage>
</organism>
<protein>
    <submittedName>
        <fullName evidence="8">ABC-type transport system involved in cytochrome c biogenesis, permease component</fullName>
    </submittedName>
</protein>
<feature type="transmembrane region" description="Helical" evidence="6">
    <location>
        <begin position="516"/>
        <end position="536"/>
    </location>
</feature>
<feature type="transmembrane region" description="Helical" evidence="6">
    <location>
        <begin position="318"/>
        <end position="338"/>
    </location>
</feature>
<keyword evidence="4 6" id="KW-1133">Transmembrane helix</keyword>
<dbReference type="GO" id="GO:0017004">
    <property type="term" value="P:cytochrome complex assembly"/>
    <property type="evidence" value="ECO:0007669"/>
    <property type="project" value="UniProtKB-KW"/>
</dbReference>
<feature type="domain" description="Cytochrome c assembly protein" evidence="7">
    <location>
        <begin position="342"/>
        <end position="544"/>
    </location>
</feature>
<feature type="transmembrane region" description="Helical" evidence="6">
    <location>
        <begin position="344"/>
        <end position="363"/>
    </location>
</feature>
<dbReference type="InterPro" id="IPR002541">
    <property type="entry name" value="Cyt_c_assembly"/>
</dbReference>
<evidence type="ECO:0000256" key="3">
    <source>
        <dbReference type="ARBA" id="ARBA00022748"/>
    </source>
</evidence>
<comment type="caution">
    <text evidence="8">The sequence shown here is derived from an EMBL/GenBank/DDBJ whole genome shotgun (WGS) entry which is preliminary data.</text>
</comment>
<evidence type="ECO:0000256" key="1">
    <source>
        <dbReference type="ARBA" id="ARBA00004141"/>
    </source>
</evidence>
<accession>A0A0G1ZD49</accession>
<keyword evidence="5 6" id="KW-0472">Membrane</keyword>
<dbReference type="PANTHER" id="PTHR30071:SF1">
    <property type="entry name" value="CYTOCHROME B_B6 PROTEIN-RELATED"/>
    <property type="match status" value="1"/>
</dbReference>
<evidence type="ECO:0000256" key="4">
    <source>
        <dbReference type="ARBA" id="ARBA00022989"/>
    </source>
</evidence>
<gene>
    <name evidence="8" type="ORF">UY58_C0011G0011</name>
</gene>
<evidence type="ECO:0000256" key="2">
    <source>
        <dbReference type="ARBA" id="ARBA00022692"/>
    </source>
</evidence>
<evidence type="ECO:0000259" key="7">
    <source>
        <dbReference type="Pfam" id="PF01578"/>
    </source>
</evidence>
<dbReference type="Proteomes" id="UP000033982">
    <property type="component" value="Unassembled WGS sequence"/>
</dbReference>
<dbReference type="Pfam" id="PF01578">
    <property type="entry name" value="Cytochrom_C_asm"/>
    <property type="match status" value="1"/>
</dbReference>
<sequence length="578" mass="64544">MDTYARTLLLQLSGKTSFGRQSAVQWLARLLFAPATTFEDKVFLINNPETATALGVEPEPKRRYSFSRIEPGFAKLEELARMADKIEPKERSVVEQEILRVYQNVFLYDLHTRVFRFALPSSEFQITDPGIIKTLGLPETQKIFSFYDLASRAELLQQGTQGLELSKPETWAVKDKELFGLMNNLFHWSTTYSDLPFAIVPSLEASGQGWLSPMDAISREFSDLKVREEIAYARDMVVYYWNGEQTPFDLAARSLSNSVLSRAGAATQKNIRKIPLELFYNRADLFLWTKMFYALAFAVFLLSFFMTRSWLRPAAFSLIIAGFLPHVLALVLRIIIMARPPVSNLYETFIFVSMISVIAGVIIELVNRRWVGICVASVCGFVFLMLSGKFAGEGDTMQMLVAVLNSNFWLGTHVLSITVGYAGVCVAGLVGHLYILQRIRYPKDKAALESTYRNMIGALGFGLMMSFLGTTLGGIWADDSWGRFWGWDPKENGALLIVLWCAILFHARLGRFITPLGAAAGCVLGIVVVMWAWFGVNLLNVGLHSYGFTSGIATGLLAYVIGEVVFLGLCVPLASKKT</sequence>
<dbReference type="GO" id="GO:0005886">
    <property type="term" value="C:plasma membrane"/>
    <property type="evidence" value="ECO:0007669"/>
    <property type="project" value="TreeGrafter"/>
</dbReference>
<evidence type="ECO:0000256" key="6">
    <source>
        <dbReference type="SAM" id="Phobius"/>
    </source>
</evidence>
<dbReference type="GO" id="GO:0020037">
    <property type="term" value="F:heme binding"/>
    <property type="evidence" value="ECO:0007669"/>
    <property type="project" value="InterPro"/>
</dbReference>
<evidence type="ECO:0000313" key="9">
    <source>
        <dbReference type="Proteomes" id="UP000033982"/>
    </source>
</evidence>
<feature type="transmembrane region" description="Helical" evidence="6">
    <location>
        <begin position="456"/>
        <end position="477"/>
    </location>
</feature>
<name>A0A0G1ZD49_9BACT</name>
<feature type="transmembrane region" description="Helical" evidence="6">
    <location>
        <begin position="285"/>
        <end position="306"/>
    </location>
</feature>
<dbReference type="PANTHER" id="PTHR30071">
    <property type="entry name" value="HEME EXPORTER PROTEIN C"/>
    <property type="match status" value="1"/>
</dbReference>
<keyword evidence="3" id="KW-0201">Cytochrome c-type biogenesis</keyword>
<feature type="transmembrane region" description="Helical" evidence="6">
    <location>
        <begin position="492"/>
        <end position="509"/>
    </location>
</feature>
<comment type="subcellular location">
    <subcellularLocation>
        <location evidence="1">Membrane</location>
        <topology evidence="1">Multi-pass membrane protein</topology>
    </subcellularLocation>
</comment>
<feature type="transmembrane region" description="Helical" evidence="6">
    <location>
        <begin position="556"/>
        <end position="574"/>
    </location>
</feature>
<dbReference type="AlphaFoldDB" id="A0A0G1ZD49"/>
<feature type="transmembrane region" description="Helical" evidence="6">
    <location>
        <begin position="408"/>
        <end position="435"/>
    </location>
</feature>
<dbReference type="InterPro" id="IPR045062">
    <property type="entry name" value="Cyt_c_biogenesis_CcsA/CcmC"/>
</dbReference>
<feature type="transmembrane region" description="Helical" evidence="6">
    <location>
        <begin position="370"/>
        <end position="388"/>
    </location>
</feature>
<evidence type="ECO:0000256" key="5">
    <source>
        <dbReference type="ARBA" id="ARBA00023136"/>
    </source>
</evidence>
<proteinExistence type="predicted"/>
<evidence type="ECO:0000313" key="8">
    <source>
        <dbReference type="EMBL" id="KKW17099.1"/>
    </source>
</evidence>
<keyword evidence="2 6" id="KW-0812">Transmembrane</keyword>
<dbReference type="EMBL" id="LCQN01000011">
    <property type="protein sequence ID" value="KKW17099.1"/>
    <property type="molecule type" value="Genomic_DNA"/>
</dbReference>